<proteinExistence type="predicted"/>
<evidence type="ECO:0000313" key="1">
    <source>
        <dbReference type="EMBL" id="MBW87901.1"/>
    </source>
</evidence>
<reference evidence="1" key="1">
    <citation type="submission" date="2018-02" db="EMBL/GenBank/DDBJ databases">
        <title>Rhizophora mucronata_Transcriptome.</title>
        <authorList>
            <person name="Meera S.P."/>
            <person name="Sreeshan A."/>
            <person name="Augustine A."/>
        </authorList>
    </citation>
    <scope>NUCLEOTIDE SEQUENCE</scope>
    <source>
        <tissue evidence="1">Leaf</tissue>
    </source>
</reference>
<sequence length="30" mass="3669">MEELFYSFRLQPSPTKIMTKESEYMEVQII</sequence>
<organism evidence="1">
    <name type="scientific">Rhizophora mucronata</name>
    <name type="common">Asiatic mangrove</name>
    <dbReference type="NCBI Taxonomy" id="61149"/>
    <lineage>
        <taxon>Eukaryota</taxon>
        <taxon>Viridiplantae</taxon>
        <taxon>Streptophyta</taxon>
        <taxon>Embryophyta</taxon>
        <taxon>Tracheophyta</taxon>
        <taxon>Spermatophyta</taxon>
        <taxon>Magnoliopsida</taxon>
        <taxon>eudicotyledons</taxon>
        <taxon>Gunneridae</taxon>
        <taxon>Pentapetalae</taxon>
        <taxon>rosids</taxon>
        <taxon>fabids</taxon>
        <taxon>Malpighiales</taxon>
        <taxon>Rhizophoraceae</taxon>
        <taxon>Rhizophora</taxon>
    </lineage>
</organism>
<dbReference type="AlphaFoldDB" id="A0A2P2J337"/>
<accession>A0A2P2J337</accession>
<dbReference type="EMBL" id="GGEC01007418">
    <property type="protein sequence ID" value="MBW87901.1"/>
    <property type="molecule type" value="Transcribed_RNA"/>
</dbReference>
<protein>
    <submittedName>
        <fullName evidence="1">Uncharacterized protein</fullName>
    </submittedName>
</protein>
<name>A0A2P2J337_RHIMU</name>